<dbReference type="InterPro" id="IPR017868">
    <property type="entry name" value="Filamin/ABP280_repeat-like"/>
</dbReference>
<keyword evidence="10" id="KW-1185">Reference proteome</keyword>
<dbReference type="CDD" id="cd16579">
    <property type="entry name" value="RING-HC_PML_C-V"/>
    <property type="match status" value="1"/>
</dbReference>
<comment type="similarity">
    <text evidence="1">Belongs to the TRIM/RBCC family.</text>
</comment>
<evidence type="ECO:0000256" key="7">
    <source>
        <dbReference type="PROSITE-ProRule" id="PRU00175"/>
    </source>
</evidence>
<dbReference type="PROSITE" id="PS50089">
    <property type="entry name" value="ZF_RING_2"/>
    <property type="match status" value="1"/>
</dbReference>
<dbReference type="Proteomes" id="UP000694845">
    <property type="component" value="Unplaced"/>
</dbReference>
<dbReference type="InterPro" id="IPR013083">
    <property type="entry name" value="Znf_RING/FYVE/PHD"/>
</dbReference>
<feature type="compositionally biased region" description="Basic and acidic residues" evidence="8">
    <location>
        <begin position="532"/>
        <end position="545"/>
    </location>
</feature>
<keyword evidence="2" id="KW-0479">Metal-binding</keyword>
<sequence length="984" mass="107476">MAAENRLLSEVTRQPLVDQLTCPRCLKRYGESERRAKLLTCLHGFCLGCLAELVRNSPELKCPVCRLTTHLPAGGVHGLPDNFTAKTLTENCPNVDLTGSSDLYCGSCIADEGPAISFCSDADCLCFLCQVCDEAHRKMRKFKDHIVWSMEDLQKRTEKHGQESLSLEGEKCQEVCSSCLGPNHSSHNVVDLEKTLSDLKAELQSLASAVRGKRAPVCLISGQIQTEIGRTNDLFEERSAEALALFGSLNKLLQNRQSAVIAEMKVMCVGRMGYLKHLADRAESLAAQFDSACKLAETACKIGHPVNLVKASGQTVARLRELDAIDVNSYLPFQSASDTFLSFGEDRHQIVSDFNDLLLRLRWLKERSDDAALPFKLDFPGRVGSSPLPANATHKVRLSSGDPACSFDCLLAYLRLPDGSTTECTGGQKCGGSYEFEFRTLKAGLHQLNISISGVPIKGSPFPVNIEESPPLMSTVTRDDPPQSDTKLVTDVTWKDAFAKCEHDVVVKLSGLGSLPAPPVVTALFSMGDSSRATHDPRTSTDEAKQLPSTEAQVTPIDENGSFRIVYTPPFAGKLNMSVFTDGVPIPNSPFVIKVDPLHPDSTVVSTRSLGKCPLNTAVLDMPYALNLKTHDHLGKPLTSGGYSVTAEVQLSSSSELLRTYDVEDNQDGSYTVTIKPRVAKCHHVRIKICGIPMKAAMPLVISVQESLPFEDPPGGYKAPSGMAVDISHRPSFEYSNSILVADCGRLGCQVYRLEPDGNFESVRSLDLDLQLRKKMVLEMAVTKEGKLAVLVPYYKRVVTCDAHGKLEDRWSCTEDNIKPVSIILTPTDHVIIGDSHSQRLYVHQNKGEIFARIELPKGSLAVGAHNVCLDRSHEESSIIVVMHSEPYHILRYTINGALVSKIDSPATTAQLAAVSAPEGVLIVSVEGRLLVLAFTPQSDGVSVVKEFQTRHTYTRLAVTGDRCFAAFNPTGKHLVKYSYFTAS</sequence>
<evidence type="ECO:0000313" key="11">
    <source>
        <dbReference type="RefSeq" id="XP_022088545.1"/>
    </source>
</evidence>
<dbReference type="Gene3D" id="3.30.160.60">
    <property type="entry name" value="Classic Zinc Finger"/>
    <property type="match status" value="1"/>
</dbReference>
<dbReference type="PANTHER" id="PTHR25462">
    <property type="entry name" value="BONUS, ISOFORM C-RELATED"/>
    <property type="match status" value="1"/>
</dbReference>
<keyword evidence="4 7" id="KW-0863">Zinc-finger</keyword>
<dbReference type="PANTHER" id="PTHR25462:SF296">
    <property type="entry name" value="MEIOTIC P26, ISOFORM F"/>
    <property type="match status" value="1"/>
</dbReference>
<dbReference type="SUPFAM" id="SSF57850">
    <property type="entry name" value="RING/U-box"/>
    <property type="match status" value="1"/>
</dbReference>
<dbReference type="GO" id="GO:0005654">
    <property type="term" value="C:nucleoplasm"/>
    <property type="evidence" value="ECO:0007669"/>
    <property type="project" value="TreeGrafter"/>
</dbReference>
<evidence type="ECO:0000313" key="10">
    <source>
        <dbReference type="Proteomes" id="UP000694845"/>
    </source>
</evidence>
<dbReference type="SMART" id="SM00557">
    <property type="entry name" value="IG_FLMN"/>
    <property type="match status" value="2"/>
</dbReference>
<dbReference type="Gene3D" id="2.60.40.10">
    <property type="entry name" value="Immunoglobulins"/>
    <property type="match status" value="3"/>
</dbReference>
<evidence type="ECO:0000256" key="2">
    <source>
        <dbReference type="ARBA" id="ARBA00022723"/>
    </source>
</evidence>
<reference evidence="11" key="1">
    <citation type="submission" date="2025-08" db="UniProtKB">
        <authorList>
            <consortium name="RefSeq"/>
        </authorList>
    </citation>
    <scope>IDENTIFICATION</scope>
</reference>
<dbReference type="RefSeq" id="XP_022088545.1">
    <property type="nucleotide sequence ID" value="XM_022232853.1"/>
</dbReference>
<dbReference type="OrthoDB" id="6105938at2759"/>
<protein>
    <submittedName>
        <fullName evidence="11">Uncharacterized protein LOC110978119 isoform X1</fullName>
    </submittedName>
</protein>
<feature type="region of interest" description="Disordered" evidence="8">
    <location>
        <begin position="528"/>
        <end position="555"/>
    </location>
</feature>
<organism evidence="10 11">
    <name type="scientific">Acanthaster planci</name>
    <name type="common">Crown-of-thorns starfish</name>
    <dbReference type="NCBI Taxonomy" id="133434"/>
    <lineage>
        <taxon>Eukaryota</taxon>
        <taxon>Metazoa</taxon>
        <taxon>Echinodermata</taxon>
        <taxon>Eleutherozoa</taxon>
        <taxon>Asterozoa</taxon>
        <taxon>Asteroidea</taxon>
        <taxon>Valvatacea</taxon>
        <taxon>Valvatida</taxon>
        <taxon>Acanthasteridae</taxon>
        <taxon>Acanthaster</taxon>
    </lineage>
</organism>
<evidence type="ECO:0000256" key="5">
    <source>
        <dbReference type="ARBA" id="ARBA00022833"/>
    </source>
</evidence>
<keyword evidence="3" id="KW-0677">Repeat</keyword>
<dbReference type="KEGG" id="aplc:110978119"/>
<dbReference type="AlphaFoldDB" id="A0A8B7Y873"/>
<evidence type="ECO:0000256" key="3">
    <source>
        <dbReference type="ARBA" id="ARBA00022737"/>
    </source>
</evidence>
<dbReference type="GeneID" id="110978119"/>
<evidence type="ECO:0000256" key="1">
    <source>
        <dbReference type="ARBA" id="ARBA00008518"/>
    </source>
</evidence>
<dbReference type="InterPro" id="IPR014756">
    <property type="entry name" value="Ig_E-set"/>
</dbReference>
<dbReference type="GO" id="GO:0061630">
    <property type="term" value="F:ubiquitin protein ligase activity"/>
    <property type="evidence" value="ECO:0007669"/>
    <property type="project" value="TreeGrafter"/>
</dbReference>
<evidence type="ECO:0000256" key="4">
    <source>
        <dbReference type="ARBA" id="ARBA00022771"/>
    </source>
</evidence>
<dbReference type="GO" id="GO:0008270">
    <property type="term" value="F:zinc ion binding"/>
    <property type="evidence" value="ECO:0007669"/>
    <property type="project" value="UniProtKB-KW"/>
</dbReference>
<feature type="repeat" description="Filamin" evidence="6">
    <location>
        <begin position="595"/>
        <end position="704"/>
    </location>
</feature>
<dbReference type="SUPFAM" id="SSF81296">
    <property type="entry name" value="E set domains"/>
    <property type="match status" value="3"/>
</dbReference>
<gene>
    <name evidence="11" type="primary">LOC110978119</name>
</gene>
<name>A0A8B7Y873_ACAPL</name>
<accession>A0A8B7Y873</accession>
<proteinExistence type="inferred from homology"/>
<evidence type="ECO:0000259" key="9">
    <source>
        <dbReference type="PROSITE" id="PS50089"/>
    </source>
</evidence>
<dbReference type="InterPro" id="IPR001841">
    <property type="entry name" value="Znf_RING"/>
</dbReference>
<dbReference type="Gene3D" id="2.120.10.30">
    <property type="entry name" value="TolB, C-terminal domain"/>
    <property type="match status" value="1"/>
</dbReference>
<dbReference type="InterPro" id="IPR001298">
    <property type="entry name" value="Filamin/ABP280_rpt"/>
</dbReference>
<dbReference type="CDD" id="cd19757">
    <property type="entry name" value="Bbox1"/>
    <property type="match status" value="1"/>
</dbReference>
<feature type="repeat" description="Filamin" evidence="6">
    <location>
        <begin position="410"/>
        <end position="466"/>
    </location>
</feature>
<feature type="domain" description="RING-type" evidence="9">
    <location>
        <begin position="22"/>
        <end position="66"/>
    </location>
</feature>
<feature type="repeat" description="Filamin" evidence="6">
    <location>
        <begin position="559"/>
        <end position="595"/>
    </location>
</feature>
<dbReference type="InterPro" id="IPR011042">
    <property type="entry name" value="6-blade_b-propeller_TolB-like"/>
</dbReference>
<dbReference type="SUPFAM" id="SSF101898">
    <property type="entry name" value="NHL repeat"/>
    <property type="match status" value="1"/>
</dbReference>
<dbReference type="InterPro" id="IPR013783">
    <property type="entry name" value="Ig-like_fold"/>
</dbReference>
<dbReference type="Gene3D" id="3.30.40.10">
    <property type="entry name" value="Zinc/RING finger domain, C3HC4 (zinc finger)"/>
    <property type="match status" value="1"/>
</dbReference>
<dbReference type="PROSITE" id="PS50194">
    <property type="entry name" value="FILAMIN_REPEAT"/>
    <property type="match status" value="3"/>
</dbReference>
<evidence type="ECO:0000256" key="8">
    <source>
        <dbReference type="SAM" id="MobiDB-lite"/>
    </source>
</evidence>
<dbReference type="SMART" id="SM00184">
    <property type="entry name" value="RING"/>
    <property type="match status" value="1"/>
</dbReference>
<evidence type="ECO:0000256" key="6">
    <source>
        <dbReference type="PROSITE-ProRule" id="PRU00087"/>
    </source>
</evidence>
<keyword evidence="5" id="KW-0862">Zinc</keyword>
<dbReference type="InterPro" id="IPR047153">
    <property type="entry name" value="TRIM45/56/19-like"/>
</dbReference>
<dbReference type="InterPro" id="IPR017907">
    <property type="entry name" value="Znf_RING_CS"/>
</dbReference>
<dbReference type="PROSITE" id="PS00518">
    <property type="entry name" value="ZF_RING_1"/>
    <property type="match status" value="1"/>
</dbReference>
<dbReference type="Pfam" id="PF14634">
    <property type="entry name" value="zf-RING_5"/>
    <property type="match status" value="1"/>
</dbReference>